<dbReference type="VEuPathDB" id="ToxoDB:cyc_00202"/>
<name>A0A1D3D681_9EIME</name>
<organism evidence="1 2">
    <name type="scientific">Cyclospora cayetanensis</name>
    <dbReference type="NCBI Taxonomy" id="88456"/>
    <lineage>
        <taxon>Eukaryota</taxon>
        <taxon>Sar</taxon>
        <taxon>Alveolata</taxon>
        <taxon>Apicomplexa</taxon>
        <taxon>Conoidasida</taxon>
        <taxon>Coccidia</taxon>
        <taxon>Eucoccidiorida</taxon>
        <taxon>Eimeriorina</taxon>
        <taxon>Eimeriidae</taxon>
        <taxon>Cyclospora</taxon>
    </lineage>
</organism>
<dbReference type="InterPro" id="IPR036322">
    <property type="entry name" value="WD40_repeat_dom_sf"/>
</dbReference>
<sequence>MLQLQEATRGDCGIKGCFLAEWGVGGRSREDLHCQRVWSLSSEGKLQAYDLEESTASAVQAHIALPVEDSILVAAIYSLVGAGTVLCMALGTRAGSVFLLERLSDPPSGTYSLESWDVSAQALQAHAAPVDGAVWNSDGSLLVTAAANGSAWVTALCWEWGNQSVLLAAGEWITLTKLQHFCRNVQCQETNGDKAAENAEVKSWKAHPRGITSADWAPVSAGMIVSTGCDWTCRIWDAEGVLLRSMPTEHLSVSPRAWLPSDGFRRGDGSWEKLGTQGHPTAVAWSSLGEYFVIGAGGSLVLCSARGEVLDIATLLHVNFVFALRWASDSLQFAAACGSSGFYCFKVKVIRRDSWRYRTTMEGHNILKIEENASMRRAPIAIETSQPPQEVFVGRGAVCYSDSNALHVTGKWQQRLQINDARSGNFTEEYLHCCEIKEAANGDRCHIAIRDAKGALLISEAKRLGTIKAKH</sequence>
<dbReference type="SMART" id="SM00320">
    <property type="entry name" value="WD40"/>
    <property type="match status" value="4"/>
</dbReference>
<accession>A0A1D3D681</accession>
<dbReference type="InParanoid" id="A0A1D3D681"/>
<dbReference type="AlphaFoldDB" id="A0A1D3D681"/>
<dbReference type="InterPro" id="IPR015943">
    <property type="entry name" value="WD40/YVTN_repeat-like_dom_sf"/>
</dbReference>
<dbReference type="EMBL" id="JROU02000559">
    <property type="protein sequence ID" value="OEH78961.1"/>
    <property type="molecule type" value="Genomic_DNA"/>
</dbReference>
<evidence type="ECO:0000313" key="2">
    <source>
        <dbReference type="Proteomes" id="UP000095192"/>
    </source>
</evidence>
<reference evidence="1 2" key="1">
    <citation type="journal article" date="2016" name="BMC Genomics">
        <title>Comparative genomics reveals Cyclospora cayetanensis possesses coccidia-like metabolism and invasion components but unique surface antigens.</title>
        <authorList>
            <person name="Liu S."/>
            <person name="Wang L."/>
            <person name="Zheng H."/>
            <person name="Xu Z."/>
            <person name="Roellig D.M."/>
            <person name="Li N."/>
            <person name="Frace M.A."/>
            <person name="Tang K."/>
            <person name="Arrowood M.J."/>
            <person name="Moss D.M."/>
            <person name="Zhang L."/>
            <person name="Feng Y."/>
            <person name="Xiao L."/>
        </authorList>
    </citation>
    <scope>NUCLEOTIDE SEQUENCE [LARGE SCALE GENOMIC DNA]</scope>
    <source>
        <strain evidence="1 2">CHN_HEN01</strain>
    </source>
</reference>
<dbReference type="Proteomes" id="UP000095192">
    <property type="component" value="Unassembled WGS sequence"/>
</dbReference>
<evidence type="ECO:0000313" key="1">
    <source>
        <dbReference type="EMBL" id="OEH78961.1"/>
    </source>
</evidence>
<dbReference type="GO" id="GO:0005929">
    <property type="term" value="C:cilium"/>
    <property type="evidence" value="ECO:0007669"/>
    <property type="project" value="TreeGrafter"/>
</dbReference>
<dbReference type="Pfam" id="PF00400">
    <property type="entry name" value="WD40"/>
    <property type="match status" value="2"/>
</dbReference>
<dbReference type="GO" id="GO:0030992">
    <property type="term" value="C:intraciliary transport particle B"/>
    <property type="evidence" value="ECO:0007669"/>
    <property type="project" value="TreeGrafter"/>
</dbReference>
<comment type="caution">
    <text evidence="1">The sequence shown here is derived from an EMBL/GenBank/DDBJ whole genome shotgun (WGS) entry which is preliminary data.</text>
</comment>
<dbReference type="GO" id="GO:0060271">
    <property type="term" value="P:cilium assembly"/>
    <property type="evidence" value="ECO:0007669"/>
    <property type="project" value="TreeGrafter"/>
</dbReference>
<dbReference type="InterPro" id="IPR001680">
    <property type="entry name" value="WD40_rpt"/>
</dbReference>
<dbReference type="Gene3D" id="2.130.10.10">
    <property type="entry name" value="YVTN repeat-like/Quinoprotein amine dehydrogenase"/>
    <property type="match status" value="1"/>
</dbReference>
<protein>
    <submittedName>
        <fullName evidence="1">Intraflagellar transport protein</fullName>
    </submittedName>
</protein>
<dbReference type="SUPFAM" id="SSF50978">
    <property type="entry name" value="WD40 repeat-like"/>
    <property type="match status" value="1"/>
</dbReference>
<dbReference type="PANTHER" id="PTHR24098:SF0">
    <property type="entry name" value="OUTER SEGMENT 5"/>
    <property type="match status" value="1"/>
</dbReference>
<gene>
    <name evidence="1" type="ORF">cyc_00202</name>
</gene>
<keyword evidence="2" id="KW-1185">Reference proteome</keyword>
<dbReference type="PANTHER" id="PTHR24098">
    <property type="entry name" value="OUTER SEGMENT 5"/>
    <property type="match status" value="1"/>
</dbReference>
<proteinExistence type="predicted"/>